<dbReference type="SUPFAM" id="SSF53098">
    <property type="entry name" value="Ribonuclease H-like"/>
    <property type="match status" value="1"/>
</dbReference>
<keyword evidence="3" id="KW-1185">Reference proteome</keyword>
<protein>
    <recommendedName>
        <fullName evidence="1">Transposase IS4-like domain-containing protein</fullName>
    </recommendedName>
</protein>
<reference evidence="2" key="1">
    <citation type="journal article" date="2014" name="Int. J. Syst. Evol. Microbiol.">
        <title>Complete genome sequence of Corynebacterium casei LMG S-19264T (=DSM 44701T), isolated from a smear-ripened cheese.</title>
        <authorList>
            <consortium name="US DOE Joint Genome Institute (JGI-PGF)"/>
            <person name="Walter F."/>
            <person name="Albersmeier A."/>
            <person name="Kalinowski J."/>
            <person name="Ruckert C."/>
        </authorList>
    </citation>
    <scope>NUCLEOTIDE SEQUENCE</scope>
    <source>
        <strain evidence="2">JCM 12580</strain>
    </source>
</reference>
<proteinExistence type="predicted"/>
<comment type="caution">
    <text evidence="2">The sequence shown here is derived from an EMBL/GenBank/DDBJ whole genome shotgun (WGS) entry which is preliminary data.</text>
</comment>
<organism evidence="2 3">
    <name type="scientific">Lentibacillus kapialis</name>
    <dbReference type="NCBI Taxonomy" id="340214"/>
    <lineage>
        <taxon>Bacteria</taxon>
        <taxon>Bacillati</taxon>
        <taxon>Bacillota</taxon>
        <taxon>Bacilli</taxon>
        <taxon>Bacillales</taxon>
        <taxon>Bacillaceae</taxon>
        <taxon>Lentibacillus</taxon>
    </lineage>
</organism>
<feature type="domain" description="Transposase IS4-like" evidence="1">
    <location>
        <begin position="2"/>
        <end position="40"/>
    </location>
</feature>
<evidence type="ECO:0000313" key="3">
    <source>
        <dbReference type="Proteomes" id="UP000658382"/>
    </source>
</evidence>
<gene>
    <name evidence="2" type="ORF">GCM10007063_34600</name>
</gene>
<dbReference type="Proteomes" id="UP000658382">
    <property type="component" value="Unassembled WGS sequence"/>
</dbReference>
<evidence type="ECO:0000313" key="2">
    <source>
        <dbReference type="EMBL" id="GGK09207.1"/>
    </source>
</evidence>
<name>A0A917Q2F0_9BACI</name>
<dbReference type="GO" id="GO:0003677">
    <property type="term" value="F:DNA binding"/>
    <property type="evidence" value="ECO:0007669"/>
    <property type="project" value="InterPro"/>
</dbReference>
<dbReference type="InterPro" id="IPR002559">
    <property type="entry name" value="Transposase_11"/>
</dbReference>
<accession>A0A917Q2F0</accession>
<dbReference type="EMBL" id="BMNQ01000100">
    <property type="protein sequence ID" value="GGK09207.1"/>
    <property type="molecule type" value="Genomic_DNA"/>
</dbReference>
<dbReference type="InterPro" id="IPR012337">
    <property type="entry name" value="RNaseH-like_sf"/>
</dbReference>
<dbReference type="Pfam" id="PF01609">
    <property type="entry name" value="DDE_Tnp_1"/>
    <property type="match status" value="1"/>
</dbReference>
<dbReference type="AlphaFoldDB" id="A0A917Q2F0"/>
<sequence>MRWTIEVFFRETKQQLHLGKCQSRDFDAQIAHVTTTYILYAFLSYFRRVNDYETLGGLFEEIKDDMMEKNLAQRLWEMFDDLLQVVITAIAESGMVDIHVFKVSEEYQYIKTLFENSFLGHQLFDGDNVA</sequence>
<dbReference type="GO" id="GO:0006313">
    <property type="term" value="P:DNA transposition"/>
    <property type="evidence" value="ECO:0007669"/>
    <property type="project" value="InterPro"/>
</dbReference>
<dbReference type="GO" id="GO:0004803">
    <property type="term" value="F:transposase activity"/>
    <property type="evidence" value="ECO:0007669"/>
    <property type="project" value="InterPro"/>
</dbReference>
<reference evidence="2" key="2">
    <citation type="submission" date="2020-09" db="EMBL/GenBank/DDBJ databases">
        <authorList>
            <person name="Sun Q."/>
            <person name="Ohkuma M."/>
        </authorList>
    </citation>
    <scope>NUCLEOTIDE SEQUENCE</scope>
    <source>
        <strain evidence="2">JCM 12580</strain>
    </source>
</reference>
<evidence type="ECO:0000259" key="1">
    <source>
        <dbReference type="Pfam" id="PF01609"/>
    </source>
</evidence>